<feature type="region of interest" description="Disordered" evidence="3">
    <location>
        <begin position="1"/>
        <end position="27"/>
    </location>
</feature>
<comment type="subunit">
    <text evidence="2">Component of a cohesin-like complex composed of ScpA, ScpB and the Smc homodimer, in which ScpA and ScpB bind to the head domain of Smc. The presence of the three proteins is required for the association of the complex with DNA.</text>
</comment>
<dbReference type="GO" id="GO:0005737">
    <property type="term" value="C:cytoplasm"/>
    <property type="evidence" value="ECO:0007669"/>
    <property type="project" value="UniProtKB-SubCell"/>
</dbReference>
<dbReference type="HOGENOM" id="CLU_038686_0_1_6"/>
<dbReference type="KEGG" id="kge:TQ33_1445"/>
<dbReference type="PATRIC" id="fig|914150.5.peg.1462"/>
<proteinExistence type="inferred from homology"/>
<keyword evidence="2" id="KW-0159">Chromosome partition</keyword>
<dbReference type="EMBL" id="CP010975">
    <property type="protein sequence ID" value="AKE52393.1"/>
    <property type="molecule type" value="Genomic_DNA"/>
</dbReference>
<dbReference type="Proteomes" id="UP000034071">
    <property type="component" value="Chromosome"/>
</dbReference>
<name>A0A0F6RCG8_9GAMM</name>
<keyword evidence="5" id="KW-1185">Reference proteome</keyword>
<dbReference type="PANTHER" id="PTHR33969:SF2">
    <property type="entry name" value="SEGREGATION AND CONDENSATION PROTEIN A"/>
    <property type="match status" value="1"/>
</dbReference>
<keyword evidence="2" id="KW-0132">Cell division</keyword>
<dbReference type="Pfam" id="PF02616">
    <property type="entry name" value="SMC_ScpA"/>
    <property type="match status" value="1"/>
</dbReference>
<evidence type="ECO:0000256" key="2">
    <source>
        <dbReference type="HAMAP-Rule" id="MF_01805"/>
    </source>
</evidence>
<comment type="function">
    <text evidence="2">Participates in chromosomal partition during cell division. May act via the formation of a condensin-like complex containing Smc and ScpB that pull DNA away from mid-cell into both cell halves.</text>
</comment>
<comment type="similarity">
    <text evidence="2">Belongs to the ScpA family.</text>
</comment>
<keyword evidence="4" id="KW-0808">Transferase</keyword>
<reference evidence="4 5" key="1">
    <citation type="submission" date="2015-02" db="EMBL/GenBank/DDBJ databases">
        <title>Complete genome sequence of Kangiella geojedonensis strain YCS-5T.</title>
        <authorList>
            <person name="Kim K.M."/>
        </authorList>
    </citation>
    <scope>NUCLEOTIDE SEQUENCE [LARGE SCALE GENOMIC DNA]</scope>
    <source>
        <strain evidence="4 5">YCS-5</strain>
    </source>
</reference>
<dbReference type="GO" id="GO:0007059">
    <property type="term" value="P:chromosome segregation"/>
    <property type="evidence" value="ECO:0007669"/>
    <property type="project" value="UniProtKB-UniRule"/>
</dbReference>
<comment type="subcellular location">
    <subcellularLocation>
        <location evidence="2">Cytoplasm</location>
    </subcellularLocation>
    <text evidence="2">Associated with two foci at the outer edges of the nucleoid region in young cells, and at four foci within both cell halves in older cells.</text>
</comment>
<dbReference type="RefSeq" id="WP_046561468.1">
    <property type="nucleotide sequence ID" value="NZ_CP010975.1"/>
</dbReference>
<protein>
    <recommendedName>
        <fullName evidence="1 2">Segregation and condensation protein A</fullName>
    </recommendedName>
</protein>
<evidence type="ECO:0000313" key="4">
    <source>
        <dbReference type="EMBL" id="AKE52393.1"/>
    </source>
</evidence>
<dbReference type="GO" id="GO:0016740">
    <property type="term" value="F:transferase activity"/>
    <property type="evidence" value="ECO:0007669"/>
    <property type="project" value="UniProtKB-KW"/>
</dbReference>
<dbReference type="InterPro" id="IPR003768">
    <property type="entry name" value="ScpA"/>
</dbReference>
<dbReference type="OrthoDB" id="9811016at2"/>
<dbReference type="Gene3D" id="6.10.250.2410">
    <property type="match status" value="1"/>
</dbReference>
<dbReference type="STRING" id="914150.TQ33_1445"/>
<evidence type="ECO:0000313" key="5">
    <source>
        <dbReference type="Proteomes" id="UP000034071"/>
    </source>
</evidence>
<sequence>MTEQNGESQEQLTPSEQEQQASADHVQGEMPFALVDGEQVEEFPQDLYIPPDALEVFLEAFEGPLDLLLYLIKRQNVDIRDIPIAHITEQYMEYVELMKALHLELAAEYLVMAAMLAEIKSRVLLPRPPSEDEDEDDPRADLIRRLQEYEQFKQAAEDIDELPRMGRDVYQVSAKKPDMNIIKPEPEVDMKELLIALRDVLRRAEMFSSHQVKFEALSVRERMGKVLERISAQSFTDFAKLFDAEEGRAGVVVTFLAIMELAKESLLEIIQSDNYGPIHVRAKTSGSIEGDDDIEDALAEVETTSDQA</sequence>
<organism evidence="4 5">
    <name type="scientific">Kangiella geojedonensis</name>
    <dbReference type="NCBI Taxonomy" id="914150"/>
    <lineage>
        <taxon>Bacteria</taxon>
        <taxon>Pseudomonadati</taxon>
        <taxon>Pseudomonadota</taxon>
        <taxon>Gammaproteobacteria</taxon>
        <taxon>Kangiellales</taxon>
        <taxon>Kangiellaceae</taxon>
        <taxon>Kangiella</taxon>
    </lineage>
</organism>
<gene>
    <name evidence="2" type="primary">scpA</name>
    <name evidence="4" type="ORF">TQ33_1445</name>
</gene>
<accession>A0A0F6RCG8</accession>
<keyword evidence="2" id="KW-0131">Cell cycle</keyword>
<dbReference type="GO" id="GO:0006260">
    <property type="term" value="P:DNA replication"/>
    <property type="evidence" value="ECO:0007669"/>
    <property type="project" value="UniProtKB-UniRule"/>
</dbReference>
<dbReference type="HAMAP" id="MF_01805">
    <property type="entry name" value="ScpA"/>
    <property type="match status" value="1"/>
</dbReference>
<dbReference type="PANTHER" id="PTHR33969">
    <property type="entry name" value="SEGREGATION AND CONDENSATION PROTEIN A"/>
    <property type="match status" value="1"/>
</dbReference>
<feature type="compositionally biased region" description="Polar residues" evidence="3">
    <location>
        <begin position="1"/>
        <end position="22"/>
    </location>
</feature>
<dbReference type="AlphaFoldDB" id="A0A0F6RCG8"/>
<evidence type="ECO:0000256" key="3">
    <source>
        <dbReference type="SAM" id="MobiDB-lite"/>
    </source>
</evidence>
<dbReference type="GO" id="GO:0051301">
    <property type="term" value="P:cell division"/>
    <property type="evidence" value="ECO:0007669"/>
    <property type="project" value="UniProtKB-KW"/>
</dbReference>
<keyword evidence="2" id="KW-0963">Cytoplasm</keyword>
<evidence type="ECO:0000256" key="1">
    <source>
        <dbReference type="ARBA" id="ARBA00044777"/>
    </source>
</evidence>